<evidence type="ECO:0000313" key="3">
    <source>
        <dbReference type="EMBL" id="SCA60686.1"/>
    </source>
</evidence>
<name>A0A1G4EBC2_PLAVI</name>
<keyword evidence="1" id="KW-0812">Transmembrane</keyword>
<dbReference type="AlphaFoldDB" id="A0A1G4EBC2"/>
<dbReference type="Pfam" id="PF05795">
    <property type="entry name" value="Plasmodium_Vir"/>
    <property type="match status" value="1"/>
</dbReference>
<dbReference type="InterPro" id="IPR008780">
    <property type="entry name" value="Plasmodium_Vir"/>
</dbReference>
<dbReference type="VEuPathDB" id="PlasmoDB:PVX_042690"/>
<feature type="transmembrane region" description="Helical" evidence="1">
    <location>
        <begin position="240"/>
        <end position="260"/>
    </location>
</feature>
<evidence type="ECO:0000313" key="2">
    <source>
        <dbReference type="EMBL" id="SCA60448.1"/>
    </source>
</evidence>
<dbReference type="VEuPathDB" id="PlasmoDB:PVP01_0737900"/>
<proteinExistence type="predicted"/>
<dbReference type="VEuPathDB" id="PlasmoDB:PVPAM_080009800"/>
<reference evidence="3 4" key="1">
    <citation type="submission" date="2016-07" db="EMBL/GenBank/DDBJ databases">
        <authorList>
            <consortium name="Pathogen Informatics"/>
        </authorList>
    </citation>
    <scope>NUCLEOTIDE SEQUENCE [LARGE SCALE GENOMIC DNA]</scope>
</reference>
<dbReference type="EMBL" id="FLYI01000432">
    <property type="protein sequence ID" value="SCA60686.1"/>
    <property type="molecule type" value="Genomic_DNA"/>
</dbReference>
<evidence type="ECO:0000256" key="1">
    <source>
        <dbReference type="SAM" id="Phobius"/>
    </source>
</evidence>
<organism evidence="3 4">
    <name type="scientific">Plasmodium vivax</name>
    <name type="common">malaria parasite P. vivax</name>
    <dbReference type="NCBI Taxonomy" id="5855"/>
    <lineage>
        <taxon>Eukaryota</taxon>
        <taxon>Sar</taxon>
        <taxon>Alveolata</taxon>
        <taxon>Apicomplexa</taxon>
        <taxon>Aconoidasida</taxon>
        <taxon>Haemosporida</taxon>
        <taxon>Plasmodiidae</taxon>
        <taxon>Plasmodium</taxon>
        <taxon>Plasmodium (Plasmodium)</taxon>
    </lineage>
</organism>
<evidence type="ECO:0000313" key="4">
    <source>
        <dbReference type="Proteomes" id="UP000305196"/>
    </source>
</evidence>
<sequence length="317" mass="37266">MSCSEKIKNHSYDFFDNITNYMKDGNSIESTITSMQASQNCNSFSKALANKLGSEQNAKNICDLFTKLYNYLPNLKNKKEHDPNYKKDCELLNYWLNMKLNDGKIKVNTCVSELYNHIESQCSDIFGFNVDSLDFLYDIKKEELHKMTLLFSLYETYIKLHYILNKTGEVDTSLLLSHSTNCYNEYTKALLICNGETNKFCEKLKNFKSKYVELYTIVDNKGPNISKNFIRLEYNKDYKIILTSVLGTIFGVVLIFMIFYKFTPLRQLFKKNKRKLNEVHRNQGLEVKNMQLLDYENEETRFLPGRYDINYYSISNP</sequence>
<dbReference type="Proteomes" id="UP000305196">
    <property type="component" value="Unassembled WGS sequence"/>
</dbReference>
<gene>
    <name evidence="2" type="ORF">PVC01_000065200</name>
    <name evidence="3" type="ORF">PVC01_000101700</name>
</gene>
<protein>
    <submittedName>
        <fullName evidence="3">Vir protein, putative</fullName>
    </submittedName>
</protein>
<keyword evidence="1" id="KW-1133">Transmembrane helix</keyword>
<accession>A0A1G4EBC2</accession>
<dbReference type="EMBL" id="FLYI01000188">
    <property type="protein sequence ID" value="SCA60448.1"/>
    <property type="molecule type" value="Genomic_DNA"/>
</dbReference>
<dbReference type="VEuPathDB" id="PlasmoDB:PVW1_100008300"/>
<keyword evidence="1" id="KW-0472">Membrane</keyword>